<dbReference type="Gene3D" id="1.10.260.40">
    <property type="entry name" value="lambda repressor-like DNA-binding domains"/>
    <property type="match status" value="1"/>
</dbReference>
<dbReference type="SMART" id="SM00530">
    <property type="entry name" value="HTH_XRE"/>
    <property type="match status" value="1"/>
</dbReference>
<dbReference type="EMBL" id="FMCX01000005">
    <property type="protein sequence ID" value="SCF27633.1"/>
    <property type="molecule type" value="Genomic_DNA"/>
</dbReference>
<gene>
    <name evidence="3" type="ORF">GA0070564_10546</name>
</gene>
<dbReference type="CDD" id="cd00093">
    <property type="entry name" value="HTH_XRE"/>
    <property type="match status" value="1"/>
</dbReference>
<proteinExistence type="predicted"/>
<sequence>MPRPPAGRPLHLPARVRREPPPTRLGSRCTSHRHPAGVRRVCATPGRSPLLLRPVRGADRDAVTVAARQVDAAAADPAPPPPRPHRSVSPCQRHCDGDQVLVVRHSSPRWRPLSHHTFPPAGTKSWPDPNHGPALERSVTTTLRSRRRRLDSPGVRVGRPQARQQHEFHGGNIDHRSAWGIRMAARGRAAPQRGAVTGYLIKLIRESIPLTQEQLAADLDVDRATVQSWESGRRPFTAVPLGQALAFRHRLGRLGANPVLLAALADAAEADFILAAVLDDQTARSDIAMQPLGWSVLTHRLTDLILWAVLGQTPTFARGLALVHSRRGPVAPGPTLPVDQQRAFFAHLQVLADRAASGPNQDVLLHRQACFLAGMDPTRTAAGWLTQTTARARRTTAFHTWSPLWPDARSVVTSLANQGDPDPLRSFIAHAHPDDACERAALNYSAYWVGEIPYRQRDDSFMPGPLTDWHGSVLLRHLVGRLDPGHPFVDLNIHNIWALLAARRSLVLDNPTRAEHSLTAPSHSWTATGSPHSRGRN</sequence>
<feature type="region of interest" description="Disordered" evidence="1">
    <location>
        <begin position="112"/>
        <end position="145"/>
    </location>
</feature>
<accession>A0A1C4Z3X8</accession>
<feature type="domain" description="HTH cro/C1-type" evidence="2">
    <location>
        <begin position="201"/>
        <end position="234"/>
    </location>
</feature>
<dbReference type="STRING" id="262898.GA0070564_10546"/>
<feature type="region of interest" description="Disordered" evidence="1">
    <location>
        <begin position="70"/>
        <end position="93"/>
    </location>
</feature>
<dbReference type="PROSITE" id="PS50943">
    <property type="entry name" value="HTH_CROC1"/>
    <property type="match status" value="1"/>
</dbReference>
<name>A0A1C4Z3X8_9ACTN</name>
<organism evidence="3 4">
    <name type="scientific">Micromonospora mirobrigensis</name>
    <dbReference type="NCBI Taxonomy" id="262898"/>
    <lineage>
        <taxon>Bacteria</taxon>
        <taxon>Bacillati</taxon>
        <taxon>Actinomycetota</taxon>
        <taxon>Actinomycetes</taxon>
        <taxon>Micromonosporales</taxon>
        <taxon>Micromonosporaceae</taxon>
        <taxon>Micromonospora</taxon>
    </lineage>
</organism>
<dbReference type="InterPro" id="IPR001387">
    <property type="entry name" value="Cro/C1-type_HTH"/>
</dbReference>
<feature type="region of interest" description="Disordered" evidence="1">
    <location>
        <begin position="517"/>
        <end position="537"/>
    </location>
</feature>
<evidence type="ECO:0000313" key="3">
    <source>
        <dbReference type="EMBL" id="SCF27633.1"/>
    </source>
</evidence>
<evidence type="ECO:0000259" key="2">
    <source>
        <dbReference type="PROSITE" id="PS50943"/>
    </source>
</evidence>
<reference evidence="4" key="1">
    <citation type="submission" date="2016-06" db="EMBL/GenBank/DDBJ databases">
        <authorList>
            <person name="Varghese N."/>
            <person name="Submissions Spin"/>
        </authorList>
    </citation>
    <scope>NUCLEOTIDE SEQUENCE [LARGE SCALE GENOMIC DNA]</scope>
    <source>
        <strain evidence="4">DSM 44830</strain>
    </source>
</reference>
<dbReference type="Pfam" id="PF01381">
    <property type="entry name" value="HTH_3"/>
    <property type="match status" value="1"/>
</dbReference>
<keyword evidence="4" id="KW-1185">Reference proteome</keyword>
<evidence type="ECO:0000313" key="4">
    <source>
        <dbReference type="Proteomes" id="UP000199504"/>
    </source>
</evidence>
<evidence type="ECO:0000256" key="1">
    <source>
        <dbReference type="SAM" id="MobiDB-lite"/>
    </source>
</evidence>
<dbReference type="InterPro" id="IPR010982">
    <property type="entry name" value="Lambda_DNA-bd_dom_sf"/>
</dbReference>
<dbReference type="Proteomes" id="UP000199504">
    <property type="component" value="Unassembled WGS sequence"/>
</dbReference>
<dbReference type="AlphaFoldDB" id="A0A1C4Z3X8"/>
<feature type="compositionally biased region" description="Polar residues" evidence="1">
    <location>
        <begin position="519"/>
        <end position="531"/>
    </location>
</feature>
<dbReference type="SUPFAM" id="SSF47413">
    <property type="entry name" value="lambda repressor-like DNA-binding domains"/>
    <property type="match status" value="1"/>
</dbReference>
<feature type="region of interest" description="Disordered" evidence="1">
    <location>
        <begin position="1"/>
        <end position="41"/>
    </location>
</feature>
<dbReference type="GO" id="GO:0003677">
    <property type="term" value="F:DNA binding"/>
    <property type="evidence" value="ECO:0007669"/>
    <property type="project" value="InterPro"/>
</dbReference>
<protein>
    <submittedName>
        <fullName evidence="3">Helix-turn-helix</fullName>
    </submittedName>
</protein>